<proteinExistence type="predicted"/>
<reference evidence="1" key="1">
    <citation type="submission" date="2016-10" db="EMBL/GenBank/DDBJ databases">
        <authorList>
            <person name="de Groot N.N."/>
        </authorList>
    </citation>
    <scope>NUCLEOTIDE SEQUENCE</scope>
</reference>
<dbReference type="PANTHER" id="PTHR34613:SF1">
    <property type="entry name" value="SLL6017 PROTEIN"/>
    <property type="match status" value="1"/>
</dbReference>
<evidence type="ECO:0008006" key="2">
    <source>
        <dbReference type="Google" id="ProtNLM"/>
    </source>
</evidence>
<sequence length="271" mass="31797">MKKDITTKDTIKTITQDIARYILELEVTDIEFVDKELQRIEKREADIVALCSVNGTKAILHLEIQNDNDKTMHHRMLRYYIDIKQRFDKLPIYQYLVYIGRPKLSMKNSIVETDLNFRYNLIDMHTIDCQKFLSMDTPDALVLAILCDFKDRDEKDVITYIITRLRELTKDNNHKLGKYMLALEELSTNRNLQKSLEEVERMLRDMKIEELPGYKIALERGEERGIKKGLSQGLSQGIIETAITMINRFKLSIEDVAKELNISIDELKKHL</sequence>
<gene>
    <name evidence="1" type="ORF">MNB_SV-6-766</name>
</gene>
<dbReference type="AlphaFoldDB" id="A0A1W1BVI4"/>
<dbReference type="PANTHER" id="PTHR34613">
    <property type="entry name" value="SLL0800 PROTEIN"/>
    <property type="match status" value="1"/>
</dbReference>
<organism evidence="1">
    <name type="scientific">hydrothermal vent metagenome</name>
    <dbReference type="NCBI Taxonomy" id="652676"/>
    <lineage>
        <taxon>unclassified sequences</taxon>
        <taxon>metagenomes</taxon>
        <taxon>ecological metagenomes</taxon>
    </lineage>
</organism>
<protein>
    <recommendedName>
        <fullName evidence="2">Transposase (putative) YhgA-like domain-containing protein</fullName>
    </recommendedName>
</protein>
<name>A0A1W1BVI4_9ZZZZ</name>
<evidence type="ECO:0000313" key="1">
    <source>
        <dbReference type="EMBL" id="SFV57526.1"/>
    </source>
</evidence>
<accession>A0A1W1BVI4</accession>
<dbReference type="EMBL" id="FPHC01000043">
    <property type="protein sequence ID" value="SFV57526.1"/>
    <property type="molecule type" value="Genomic_DNA"/>
</dbReference>